<dbReference type="AlphaFoldDB" id="A0A385C0T4"/>
<dbReference type="KEGG" id="awu:BEN71_04050"/>
<evidence type="ECO:0000313" key="2">
    <source>
        <dbReference type="Proteomes" id="UP000279962"/>
    </source>
</evidence>
<dbReference type="EMBL" id="CP033133">
    <property type="protein sequence ID" value="AYO53297.1"/>
    <property type="molecule type" value="Genomic_DNA"/>
</dbReference>
<gene>
    <name evidence="1" type="ORF">CDG68_06300</name>
</gene>
<dbReference type="Proteomes" id="UP000279962">
    <property type="component" value="Chromosome"/>
</dbReference>
<organism evidence="1 2">
    <name type="scientific">Acinetobacter wuhouensis</name>
    <dbReference type="NCBI Taxonomy" id="1879050"/>
    <lineage>
        <taxon>Bacteria</taxon>
        <taxon>Pseudomonadati</taxon>
        <taxon>Pseudomonadota</taxon>
        <taxon>Gammaproteobacteria</taxon>
        <taxon>Moraxellales</taxon>
        <taxon>Moraxellaceae</taxon>
        <taxon>Acinetobacter</taxon>
    </lineage>
</organism>
<dbReference type="RefSeq" id="WP_068972882.1">
    <property type="nucleotide sequence ID" value="NZ_CP031716.1"/>
</dbReference>
<sequence>MRVEIEGVPQGAIEVELQLLPRIGETIKVMYGADAEVKGEVTGLQHYINQHANDHKVILTIRPIISPE</sequence>
<protein>
    <submittedName>
        <fullName evidence="1">Uncharacterized protein</fullName>
    </submittedName>
</protein>
<evidence type="ECO:0000313" key="1">
    <source>
        <dbReference type="EMBL" id="AYO53297.1"/>
    </source>
</evidence>
<dbReference type="STRING" id="1879050.GCA_001696605_00158"/>
<dbReference type="OrthoDB" id="6694305at2"/>
<proteinExistence type="predicted"/>
<name>A0A385C0T4_9GAMM</name>
<accession>A0A385C0T4</accession>
<reference evidence="1 2" key="1">
    <citation type="submission" date="2018-10" db="EMBL/GenBank/DDBJ databases">
        <title>The complete genome of Acinetobacter wuhouensis strain WCHAW010062.</title>
        <authorList>
            <person name="Hu Y."/>
            <person name="Long H."/>
            <person name="Feng Y."/>
            <person name="Zong Z."/>
        </authorList>
    </citation>
    <scope>NUCLEOTIDE SEQUENCE [LARGE SCALE GENOMIC DNA]</scope>
    <source>
        <strain evidence="1 2">WCHAW010062</strain>
    </source>
</reference>